<sequence>MRWKASDRSVEVVGRQERKRLATRKSIFDSAIHLFREKGYQATTVEEIAAKADVAKATFFKHFPKKYELIEEMIKQRRDKIELAAVDEQVGQLAIREQIRYLMIVLCQSIETDRALAIIALNEYLCSGEMLKDESPMIELFHQTLERGKRGGELRQDIPTRVVARMLWSYYLESYIAWSRDEQGQSLESMILEGVEVIFRGIEDAGA</sequence>
<dbReference type="PROSITE" id="PS01081">
    <property type="entry name" value="HTH_TETR_1"/>
    <property type="match status" value="1"/>
</dbReference>
<dbReference type="SUPFAM" id="SSF48498">
    <property type="entry name" value="Tetracyclin repressor-like, C-terminal domain"/>
    <property type="match status" value="1"/>
</dbReference>
<dbReference type="AlphaFoldDB" id="A0A3M8DIQ1"/>
<dbReference type="Pfam" id="PF00440">
    <property type="entry name" value="TetR_N"/>
    <property type="match status" value="1"/>
</dbReference>
<dbReference type="SUPFAM" id="SSF46689">
    <property type="entry name" value="Homeodomain-like"/>
    <property type="match status" value="1"/>
</dbReference>
<dbReference type="InterPro" id="IPR036271">
    <property type="entry name" value="Tet_transcr_reg_TetR-rel_C_sf"/>
</dbReference>
<evidence type="ECO:0000259" key="3">
    <source>
        <dbReference type="PROSITE" id="PS50977"/>
    </source>
</evidence>
<dbReference type="InterPro" id="IPR001647">
    <property type="entry name" value="HTH_TetR"/>
</dbReference>
<keyword evidence="5" id="KW-1185">Reference proteome</keyword>
<feature type="domain" description="HTH tetR-type" evidence="3">
    <location>
        <begin position="21"/>
        <end position="81"/>
    </location>
</feature>
<dbReference type="Proteomes" id="UP000269573">
    <property type="component" value="Unassembled WGS sequence"/>
</dbReference>
<comment type="caution">
    <text evidence="4">The sequence shown here is derived from an EMBL/GenBank/DDBJ whole genome shotgun (WGS) entry which is preliminary data.</text>
</comment>
<dbReference type="Gene3D" id="1.10.357.10">
    <property type="entry name" value="Tetracycline Repressor, domain 2"/>
    <property type="match status" value="1"/>
</dbReference>
<dbReference type="InterPro" id="IPR009057">
    <property type="entry name" value="Homeodomain-like_sf"/>
</dbReference>
<dbReference type="PRINTS" id="PR00455">
    <property type="entry name" value="HTHTETR"/>
</dbReference>
<evidence type="ECO:0000313" key="5">
    <source>
        <dbReference type="Proteomes" id="UP000269573"/>
    </source>
</evidence>
<dbReference type="InterPro" id="IPR050624">
    <property type="entry name" value="HTH-type_Tx_Regulator"/>
</dbReference>
<dbReference type="PANTHER" id="PTHR43479:SF11">
    <property type="entry name" value="ACREF_ENVCD OPERON REPRESSOR-RELATED"/>
    <property type="match status" value="1"/>
</dbReference>
<keyword evidence="1 2" id="KW-0238">DNA-binding</keyword>
<reference evidence="4 5" key="1">
    <citation type="submission" date="2018-10" db="EMBL/GenBank/DDBJ databases">
        <title>Phylogenomics of Brevibacillus.</title>
        <authorList>
            <person name="Dunlap C."/>
        </authorList>
    </citation>
    <scope>NUCLEOTIDE SEQUENCE [LARGE SCALE GENOMIC DNA]</scope>
    <source>
        <strain evidence="4 5">JCM 15774</strain>
    </source>
</reference>
<evidence type="ECO:0000313" key="4">
    <source>
        <dbReference type="EMBL" id="RNB87992.1"/>
    </source>
</evidence>
<gene>
    <name evidence="4" type="ORF">EDM59_02360</name>
</gene>
<dbReference type="PANTHER" id="PTHR43479">
    <property type="entry name" value="ACREF/ENVCD OPERON REPRESSOR-RELATED"/>
    <property type="match status" value="1"/>
</dbReference>
<proteinExistence type="predicted"/>
<organism evidence="4 5">
    <name type="scientific">Brevibacillus nitrificans</name>
    <dbReference type="NCBI Taxonomy" id="651560"/>
    <lineage>
        <taxon>Bacteria</taxon>
        <taxon>Bacillati</taxon>
        <taxon>Bacillota</taxon>
        <taxon>Bacilli</taxon>
        <taxon>Bacillales</taxon>
        <taxon>Paenibacillaceae</taxon>
        <taxon>Brevibacillus</taxon>
    </lineage>
</organism>
<evidence type="ECO:0000256" key="2">
    <source>
        <dbReference type="PROSITE-ProRule" id="PRU00335"/>
    </source>
</evidence>
<feature type="DNA-binding region" description="H-T-H motif" evidence="2">
    <location>
        <begin position="44"/>
        <end position="63"/>
    </location>
</feature>
<dbReference type="InterPro" id="IPR023772">
    <property type="entry name" value="DNA-bd_HTH_TetR-type_CS"/>
</dbReference>
<dbReference type="PROSITE" id="PS50977">
    <property type="entry name" value="HTH_TETR_2"/>
    <property type="match status" value="1"/>
</dbReference>
<dbReference type="EMBL" id="RHHU01000003">
    <property type="protein sequence ID" value="RNB87992.1"/>
    <property type="molecule type" value="Genomic_DNA"/>
</dbReference>
<evidence type="ECO:0000256" key="1">
    <source>
        <dbReference type="ARBA" id="ARBA00023125"/>
    </source>
</evidence>
<dbReference type="GO" id="GO:0003677">
    <property type="term" value="F:DNA binding"/>
    <property type="evidence" value="ECO:0007669"/>
    <property type="project" value="UniProtKB-UniRule"/>
</dbReference>
<name>A0A3M8DIQ1_9BACL</name>
<protein>
    <submittedName>
        <fullName evidence="4">TetR/AcrR family transcriptional regulator</fullName>
    </submittedName>
</protein>
<accession>A0A3M8DIQ1</accession>